<dbReference type="EMBL" id="OX451741">
    <property type="protein sequence ID" value="CAI8618017.1"/>
    <property type="molecule type" value="Genomic_DNA"/>
</dbReference>
<protein>
    <submittedName>
        <fullName evidence="1">Uncharacterized protein</fullName>
    </submittedName>
</protein>
<reference evidence="1 2" key="1">
    <citation type="submission" date="2023-01" db="EMBL/GenBank/DDBJ databases">
        <authorList>
            <person name="Kreplak J."/>
        </authorList>
    </citation>
    <scope>NUCLEOTIDE SEQUENCE [LARGE SCALE GENOMIC DNA]</scope>
</reference>
<organism evidence="1 2">
    <name type="scientific">Vicia faba</name>
    <name type="common">Broad bean</name>
    <name type="synonym">Faba vulgaris</name>
    <dbReference type="NCBI Taxonomy" id="3906"/>
    <lineage>
        <taxon>Eukaryota</taxon>
        <taxon>Viridiplantae</taxon>
        <taxon>Streptophyta</taxon>
        <taxon>Embryophyta</taxon>
        <taxon>Tracheophyta</taxon>
        <taxon>Spermatophyta</taxon>
        <taxon>Magnoliopsida</taxon>
        <taxon>eudicotyledons</taxon>
        <taxon>Gunneridae</taxon>
        <taxon>Pentapetalae</taxon>
        <taxon>rosids</taxon>
        <taxon>fabids</taxon>
        <taxon>Fabales</taxon>
        <taxon>Fabaceae</taxon>
        <taxon>Papilionoideae</taxon>
        <taxon>50 kb inversion clade</taxon>
        <taxon>NPAAA clade</taxon>
        <taxon>Hologalegina</taxon>
        <taxon>IRL clade</taxon>
        <taxon>Fabeae</taxon>
        <taxon>Vicia</taxon>
    </lineage>
</organism>
<keyword evidence="2" id="KW-1185">Reference proteome</keyword>
<name>A0AAV1BBB6_VICFA</name>
<accession>A0AAV1BBB6</accession>
<proteinExistence type="predicted"/>
<dbReference type="Proteomes" id="UP001157006">
    <property type="component" value="Chromosome 6"/>
</dbReference>
<evidence type="ECO:0000313" key="2">
    <source>
        <dbReference type="Proteomes" id="UP001157006"/>
    </source>
</evidence>
<sequence length="107" mass="12386">MKKLSFSFTSSKSSFESNNFVKLSQTFDEDFSTKQDLKKQLITEFDSSKLQTLDPNPKTLIPPIKNQWCAHQKMKNLDLLIIDSHYFHSFTFESNISSISDQPDSDK</sequence>
<evidence type="ECO:0000313" key="1">
    <source>
        <dbReference type="EMBL" id="CAI8618017.1"/>
    </source>
</evidence>
<dbReference type="AlphaFoldDB" id="A0AAV1BBB6"/>
<gene>
    <name evidence="1" type="ORF">VFH_VI103320</name>
</gene>